<keyword evidence="1" id="KW-0732">Signal</keyword>
<reference evidence="2" key="1">
    <citation type="submission" date="2018-10" db="EMBL/GenBank/DDBJ databases">
        <authorList>
            <person name="Vincent A.T."/>
            <person name="Schiettekatte O."/>
            <person name="Bourhy P."/>
            <person name="Veyrier F.J."/>
            <person name="Picardeau M."/>
        </authorList>
    </citation>
    <scope>NUCLEOTIDE SEQUENCE</scope>
    <source>
        <strain evidence="2">201800295</strain>
    </source>
</reference>
<keyword evidence="4" id="KW-1185">Reference proteome</keyword>
<protein>
    <recommendedName>
        <fullName evidence="6">WD40 repeat domain-containing protein</fullName>
    </recommendedName>
</protein>
<dbReference type="Proteomes" id="UP000297641">
    <property type="component" value="Unassembled WGS sequence"/>
</dbReference>
<dbReference type="Gene3D" id="2.130.10.10">
    <property type="entry name" value="YVTN repeat-like/Quinoprotein amine dehydrogenase"/>
    <property type="match status" value="1"/>
</dbReference>
<proteinExistence type="predicted"/>
<evidence type="ECO:0008006" key="6">
    <source>
        <dbReference type="Google" id="ProtNLM"/>
    </source>
</evidence>
<feature type="chain" id="PRO_5028928660" description="WD40 repeat domain-containing protein" evidence="1">
    <location>
        <begin position="24"/>
        <end position="394"/>
    </location>
</feature>
<evidence type="ECO:0000313" key="3">
    <source>
        <dbReference type="EMBL" id="TGL08447.1"/>
    </source>
</evidence>
<dbReference type="EMBL" id="RQFT01000003">
    <property type="protein sequence ID" value="TGL08447.1"/>
    <property type="molecule type" value="Genomic_DNA"/>
</dbReference>
<comment type="caution">
    <text evidence="3">The sequence shown here is derived from an EMBL/GenBank/DDBJ whole genome shotgun (WGS) entry which is preliminary data.</text>
</comment>
<dbReference type="SUPFAM" id="SSF50969">
    <property type="entry name" value="YVTN repeat-like/Quinoprotein amine dehydrogenase"/>
    <property type="match status" value="1"/>
</dbReference>
<feature type="signal peptide" evidence="1">
    <location>
        <begin position="1"/>
        <end position="23"/>
    </location>
</feature>
<name>A0A7I0HVY0_9LEPT</name>
<gene>
    <name evidence="2" type="ORF">EHQ10_04015</name>
    <name evidence="3" type="ORF">EHQ43_05225</name>
</gene>
<dbReference type="AlphaFoldDB" id="A0A7I0HVY0"/>
<evidence type="ECO:0000313" key="5">
    <source>
        <dbReference type="Proteomes" id="UP000297641"/>
    </source>
</evidence>
<evidence type="ECO:0000313" key="4">
    <source>
        <dbReference type="Proteomes" id="UP000297617"/>
    </source>
</evidence>
<dbReference type="RefSeq" id="WP_135753312.1">
    <property type="nucleotide sequence ID" value="NZ_RQFD01000003.1"/>
</dbReference>
<dbReference type="InterPro" id="IPR011044">
    <property type="entry name" value="Quino_amine_DH_bsu"/>
</dbReference>
<dbReference type="EMBL" id="RQFD01000003">
    <property type="protein sequence ID" value="TGK52918.1"/>
    <property type="molecule type" value="Genomic_DNA"/>
</dbReference>
<evidence type="ECO:0000313" key="2">
    <source>
        <dbReference type="EMBL" id="TGK52918.1"/>
    </source>
</evidence>
<accession>A0A7I0HVY0</accession>
<reference evidence="4 5" key="2">
    <citation type="journal article" date="2019" name="PLoS Negl. Trop. Dis.">
        <title>Revisiting the worldwide diversity of Leptospira species in the environment.</title>
        <authorList>
            <person name="Vincent A.T."/>
            <person name="Schiettekatte O."/>
            <person name="Bourhy P."/>
            <person name="Veyrier F.J."/>
            <person name="Picardeau M."/>
        </authorList>
    </citation>
    <scope>NUCLEOTIDE SEQUENCE [LARGE SCALE GENOMIC DNA]</scope>
    <source>
        <strain evidence="3 5">201800273</strain>
        <strain evidence="4">201800295</strain>
    </source>
</reference>
<sequence>MYSRITFISLCSVFLFVSYPSFSQTIESEFSYATNFDVRPTYVEGSNPYFVNGGKWIYIGKTADFDEPGLYFYDTSLKEKIYKAIPLEAYYVSHTTDFLGQIESKGKRLPLSVYEFLFYEETNNRAGFILENKAKSSNSKKYFFVGWDLSSNSIDVVEPIFEIPEEDKKSYAQSSYIGYSEKDQAAYFTFAVDADLKDDVSEDVTTFIYKIQNHNLTKLKEYKSKFYPYTPEFHSDSNQIVIASYAEAFQNRNPLGYLFQLDSNLFQSFSIPSVPYGICFSKDGNTLYMASADTGEVRVYNTTNLNDVKKTKWGTHGHKLGFWKEGELVWVRNSGLHIYDPKTLKQKKVISTKKFYKNHVNVSGSSFVPFQKLLLRNILEDVKGGASNRILIAD</sequence>
<evidence type="ECO:0000256" key="1">
    <source>
        <dbReference type="SAM" id="SignalP"/>
    </source>
</evidence>
<organism evidence="3 5">
    <name type="scientific">Leptospira bouyouniensis</name>
    <dbReference type="NCBI Taxonomy" id="2484911"/>
    <lineage>
        <taxon>Bacteria</taxon>
        <taxon>Pseudomonadati</taxon>
        <taxon>Spirochaetota</taxon>
        <taxon>Spirochaetia</taxon>
        <taxon>Leptospirales</taxon>
        <taxon>Leptospiraceae</taxon>
        <taxon>Leptospira</taxon>
    </lineage>
</organism>
<dbReference type="Proteomes" id="UP000297617">
    <property type="component" value="Unassembled WGS sequence"/>
</dbReference>
<dbReference type="InterPro" id="IPR015943">
    <property type="entry name" value="WD40/YVTN_repeat-like_dom_sf"/>
</dbReference>